<comment type="pathway">
    <text evidence="1">Amino-acid biosynthesis; L-histidine biosynthesis; L-histidine from 5-phospho-alpha-D-ribose 1-diphosphate: step 8/9.</text>
</comment>
<dbReference type="PANTHER" id="PTHR21039:SF0">
    <property type="entry name" value="HISTIDINOL-PHOSPHATASE"/>
    <property type="match status" value="1"/>
</dbReference>
<dbReference type="InterPro" id="IPR010140">
    <property type="entry name" value="Histidinol_P_phosphatase_HisJ"/>
</dbReference>
<feature type="domain" description="PHP" evidence="8">
    <location>
        <begin position="4"/>
        <end position="203"/>
    </location>
</feature>
<evidence type="ECO:0000256" key="3">
    <source>
        <dbReference type="ARBA" id="ARBA00013085"/>
    </source>
</evidence>
<dbReference type="EC" id="3.1.3.15" evidence="3"/>
<evidence type="ECO:0000256" key="1">
    <source>
        <dbReference type="ARBA" id="ARBA00004970"/>
    </source>
</evidence>
<dbReference type="InterPro" id="IPR016195">
    <property type="entry name" value="Pol/histidinol_Pase-like"/>
</dbReference>
<dbReference type="SUPFAM" id="SSF89550">
    <property type="entry name" value="PHP domain-like"/>
    <property type="match status" value="1"/>
</dbReference>
<dbReference type="GO" id="GO:0000105">
    <property type="term" value="P:L-histidine biosynthetic process"/>
    <property type="evidence" value="ECO:0007669"/>
    <property type="project" value="UniProtKB-UniPathway"/>
</dbReference>
<dbReference type="PANTHER" id="PTHR21039">
    <property type="entry name" value="HISTIDINOL PHOSPHATASE-RELATED"/>
    <property type="match status" value="1"/>
</dbReference>
<comment type="catalytic activity">
    <reaction evidence="7">
        <text>L-histidinol phosphate + H2O = L-histidinol + phosphate</text>
        <dbReference type="Rhea" id="RHEA:14465"/>
        <dbReference type="ChEBI" id="CHEBI:15377"/>
        <dbReference type="ChEBI" id="CHEBI:43474"/>
        <dbReference type="ChEBI" id="CHEBI:57699"/>
        <dbReference type="ChEBI" id="CHEBI:57980"/>
        <dbReference type="EC" id="3.1.3.15"/>
    </reaction>
</comment>
<comment type="caution">
    <text evidence="9">The sequence shown here is derived from an EMBL/GenBank/DDBJ whole genome shotgun (WGS) entry which is preliminary data.</text>
</comment>
<organism evidence="9">
    <name type="scientific">bioreactor metagenome</name>
    <dbReference type="NCBI Taxonomy" id="1076179"/>
    <lineage>
        <taxon>unclassified sequences</taxon>
        <taxon>metagenomes</taxon>
        <taxon>ecological metagenomes</taxon>
    </lineage>
</organism>
<evidence type="ECO:0000256" key="6">
    <source>
        <dbReference type="ARBA" id="ARBA00023102"/>
    </source>
</evidence>
<comment type="similarity">
    <text evidence="2">Belongs to the PHP hydrolase family. HisK subfamily.</text>
</comment>
<evidence type="ECO:0000313" key="9">
    <source>
        <dbReference type="EMBL" id="MPM06746.1"/>
    </source>
</evidence>
<keyword evidence="5" id="KW-0378">Hydrolase</keyword>
<evidence type="ECO:0000259" key="8">
    <source>
        <dbReference type="Pfam" id="PF02811"/>
    </source>
</evidence>
<dbReference type="GO" id="GO:0004401">
    <property type="term" value="F:histidinol-phosphatase activity"/>
    <property type="evidence" value="ECO:0007669"/>
    <property type="project" value="UniProtKB-EC"/>
</dbReference>
<evidence type="ECO:0000256" key="5">
    <source>
        <dbReference type="ARBA" id="ARBA00022801"/>
    </source>
</evidence>
<dbReference type="EMBL" id="VSSQ01001260">
    <property type="protein sequence ID" value="MPM06746.1"/>
    <property type="molecule type" value="Genomic_DNA"/>
</dbReference>
<accession>A0A644WS72</accession>
<keyword evidence="4" id="KW-0028">Amino-acid biosynthesis</keyword>
<sequence>MYSLHNHTTFCDGKKTVKEMIESACRENLEHFGLSGHAPVPYENKWSIPDDEKTAEYFAEIEKYRHQCENTIIWSGLEADYIAGLSKPFSHWRKNFNCSYLIGSIHLVANAGQHWFIDGPSEGYDGGLNDIFGGDIRAAVKAYYRQTCEMLETQNPDILGHCDKVLMHNRGRYIDFADPFHLDLLKETLQLAAEKNIIVEINTRGIYRNLHTDYYPGKYIFGFLKEKNIRVMMSADAHDTDQITGEFSRLKNDLLEAGIKETWLPPQISTDPISLFNPDFQF</sequence>
<protein>
    <recommendedName>
        <fullName evidence="3">histidinol-phosphatase</fullName>
        <ecNumber evidence="3">3.1.3.15</ecNumber>
    </recommendedName>
</protein>
<dbReference type="CDD" id="cd12110">
    <property type="entry name" value="PHP_HisPPase_Hisj_like"/>
    <property type="match status" value="1"/>
</dbReference>
<evidence type="ECO:0000256" key="2">
    <source>
        <dbReference type="ARBA" id="ARBA00009152"/>
    </source>
</evidence>
<dbReference type="GO" id="GO:0005737">
    <property type="term" value="C:cytoplasm"/>
    <property type="evidence" value="ECO:0007669"/>
    <property type="project" value="TreeGrafter"/>
</dbReference>
<evidence type="ECO:0000256" key="4">
    <source>
        <dbReference type="ARBA" id="ARBA00022605"/>
    </source>
</evidence>
<proteinExistence type="inferred from homology"/>
<dbReference type="NCBIfam" id="TIGR01856">
    <property type="entry name" value="hisJ_fam"/>
    <property type="match status" value="1"/>
</dbReference>
<dbReference type="Gene3D" id="3.20.20.140">
    <property type="entry name" value="Metal-dependent hydrolases"/>
    <property type="match status" value="1"/>
</dbReference>
<evidence type="ECO:0000256" key="7">
    <source>
        <dbReference type="ARBA" id="ARBA00049158"/>
    </source>
</evidence>
<gene>
    <name evidence="9" type="ORF">SDC9_53049</name>
</gene>
<keyword evidence="6" id="KW-0368">Histidine biosynthesis</keyword>
<dbReference type="InterPro" id="IPR004013">
    <property type="entry name" value="PHP_dom"/>
</dbReference>
<reference evidence="9" key="1">
    <citation type="submission" date="2019-08" db="EMBL/GenBank/DDBJ databases">
        <authorList>
            <person name="Kucharzyk K."/>
            <person name="Murdoch R.W."/>
            <person name="Higgins S."/>
            <person name="Loffler F."/>
        </authorList>
    </citation>
    <scope>NUCLEOTIDE SEQUENCE</scope>
</reference>
<dbReference type="UniPathway" id="UPA00031">
    <property type="reaction ID" value="UER00013"/>
</dbReference>
<dbReference type="AlphaFoldDB" id="A0A644WS72"/>
<dbReference type="Pfam" id="PF02811">
    <property type="entry name" value="PHP"/>
    <property type="match status" value="1"/>
</dbReference>
<name>A0A644WS72_9ZZZZ</name>